<proteinExistence type="predicted"/>
<feature type="transmembrane region" description="Helical" evidence="1">
    <location>
        <begin position="20"/>
        <end position="38"/>
    </location>
</feature>
<dbReference type="EMBL" id="WKJI01000004">
    <property type="protein sequence ID" value="MRX48433.1"/>
    <property type="molecule type" value="Genomic_DNA"/>
</dbReference>
<name>A0A7K0FRP6_9SPHI</name>
<gene>
    <name evidence="2" type="ORF">GJJ64_14635</name>
</gene>
<feature type="transmembrane region" description="Helical" evidence="1">
    <location>
        <begin position="260"/>
        <end position="281"/>
    </location>
</feature>
<accession>A0A7K0FRP6</accession>
<protein>
    <submittedName>
        <fullName evidence="2">DoxX family protein</fullName>
    </submittedName>
</protein>
<organism evidence="2 3">
    <name type="scientific">Pedobacter puniceum</name>
    <dbReference type="NCBI Taxonomy" id="2666136"/>
    <lineage>
        <taxon>Bacteria</taxon>
        <taxon>Pseudomonadati</taxon>
        <taxon>Bacteroidota</taxon>
        <taxon>Sphingobacteriia</taxon>
        <taxon>Sphingobacteriales</taxon>
        <taxon>Sphingobacteriaceae</taxon>
        <taxon>Pedobacter</taxon>
    </lineage>
</organism>
<evidence type="ECO:0000313" key="2">
    <source>
        <dbReference type="EMBL" id="MRX48433.1"/>
    </source>
</evidence>
<feature type="transmembrane region" description="Helical" evidence="1">
    <location>
        <begin position="76"/>
        <end position="93"/>
    </location>
</feature>
<dbReference type="AlphaFoldDB" id="A0A7K0FRP6"/>
<evidence type="ECO:0000313" key="3">
    <source>
        <dbReference type="Proteomes" id="UP000462931"/>
    </source>
</evidence>
<keyword evidence="1" id="KW-0472">Membrane</keyword>
<reference evidence="2 3" key="1">
    <citation type="submission" date="2019-11" db="EMBL/GenBank/DDBJ databases">
        <authorList>
            <person name="Cheng Q."/>
            <person name="Yang Z."/>
        </authorList>
    </citation>
    <scope>NUCLEOTIDE SEQUENCE [LARGE SCALE GENOMIC DNA]</scope>
    <source>
        <strain evidence="2 3">HX-22-1</strain>
    </source>
</reference>
<sequence length="443" mass="51296">MSFLNISNHDSSDWKGYEKILLRFFFIYFFILVVPIDWKFYQELFNINWATFNFYSLFSLTKYAPQFFGLVGYQNWLFAGFIATLATIIWTFSNTNCNYDSLYYWLRVILRYRLAIGIIAYGFLKVFPLQMPFPSLSNMHTNYGDFLAWKIYFHTLGITQGYEIFLGAIEVVAGILLLFRRTTTFGAGIIAGFTGNVFAANIAYDASEEVYSLYLVVIALFLLIYDAKRLYSLLVLEQYTIASKFEPIYTTLGFKRLRTILKVSVFIFLIVLGVSTCANYIQEPYKLPKTTGLKGTYGFYNVREFKYNGVVIPYTTSDTNRWQNVVFEKWATISIKIAKPVKIDTSFGDVYQINDIDRNFESAGVGGRHYFAYQADTVSKKLSLQNKNKNHASEKFQLSYRFLNDSTLVLSGVNEKKDSVYAVLDKINRKYMLLEGRRKSVKL</sequence>
<keyword evidence="3" id="KW-1185">Reference proteome</keyword>
<feature type="transmembrane region" description="Helical" evidence="1">
    <location>
        <begin position="114"/>
        <end position="131"/>
    </location>
</feature>
<evidence type="ECO:0000256" key="1">
    <source>
        <dbReference type="SAM" id="Phobius"/>
    </source>
</evidence>
<feature type="transmembrane region" description="Helical" evidence="1">
    <location>
        <begin position="185"/>
        <end position="204"/>
    </location>
</feature>
<comment type="caution">
    <text evidence="2">The sequence shown here is derived from an EMBL/GenBank/DDBJ whole genome shotgun (WGS) entry which is preliminary data.</text>
</comment>
<feature type="transmembrane region" description="Helical" evidence="1">
    <location>
        <begin position="151"/>
        <end position="178"/>
    </location>
</feature>
<dbReference type="RefSeq" id="WP_154288512.1">
    <property type="nucleotide sequence ID" value="NZ_WKJI01000004.1"/>
</dbReference>
<keyword evidence="1" id="KW-0812">Transmembrane</keyword>
<keyword evidence="1" id="KW-1133">Transmembrane helix</keyword>
<dbReference type="Proteomes" id="UP000462931">
    <property type="component" value="Unassembled WGS sequence"/>
</dbReference>
<feature type="transmembrane region" description="Helical" evidence="1">
    <location>
        <begin position="210"/>
        <end position="227"/>
    </location>
</feature>